<feature type="domain" description="PAC" evidence="16">
    <location>
        <begin position="680"/>
        <end position="732"/>
    </location>
</feature>
<accession>A0A6F8VBW7</accession>
<evidence type="ECO:0008006" key="22">
    <source>
        <dbReference type="Google" id="ProtNLM"/>
    </source>
</evidence>
<evidence type="ECO:0000256" key="4">
    <source>
        <dbReference type="ARBA" id="ARBA00022679"/>
    </source>
</evidence>
<keyword evidence="9 13" id="KW-1133">Transmembrane helix</keyword>
<dbReference type="CDD" id="cd00130">
    <property type="entry name" value="PAS"/>
    <property type="match status" value="1"/>
</dbReference>
<keyword evidence="11 13" id="KW-0472">Membrane</keyword>
<evidence type="ECO:0000256" key="9">
    <source>
        <dbReference type="ARBA" id="ARBA00022989"/>
    </source>
</evidence>
<keyword evidence="10" id="KW-0902">Two-component regulatory system</keyword>
<comment type="caution">
    <text evidence="13">Lacks conserved residue(s) required for the propagation of feature annotation.</text>
</comment>
<dbReference type="SMART" id="SM00052">
    <property type="entry name" value="EAL"/>
    <property type="match status" value="1"/>
</dbReference>
<feature type="domain" description="PAS" evidence="15">
    <location>
        <begin position="622"/>
        <end position="652"/>
    </location>
</feature>
<keyword evidence="14" id="KW-0175">Coiled coil</keyword>
<dbReference type="InterPro" id="IPR043128">
    <property type="entry name" value="Rev_trsase/Diguanyl_cyclase"/>
</dbReference>
<comment type="subcellular location">
    <subcellularLocation>
        <location evidence="1">Cell membrane</location>
        <topology evidence="1">Multi-pass membrane protein</topology>
    </subcellularLocation>
</comment>
<evidence type="ECO:0000259" key="16">
    <source>
        <dbReference type="PROSITE" id="PS50113"/>
    </source>
</evidence>
<dbReference type="AlphaFoldDB" id="A0A6F8VBW7"/>
<dbReference type="KEGG" id="slac:SKTS_14930"/>
<dbReference type="SUPFAM" id="SSF55785">
    <property type="entry name" value="PYP-like sensor domain (PAS domain)"/>
    <property type="match status" value="1"/>
</dbReference>
<dbReference type="PANTHER" id="PTHR44757:SF2">
    <property type="entry name" value="BIOFILM ARCHITECTURE MAINTENANCE PROTEIN MBAA"/>
    <property type="match status" value="1"/>
</dbReference>
<evidence type="ECO:0000256" key="12">
    <source>
        <dbReference type="ARBA" id="ARBA00051114"/>
    </source>
</evidence>
<dbReference type="Pfam" id="PF00563">
    <property type="entry name" value="EAL"/>
    <property type="match status" value="1"/>
</dbReference>
<dbReference type="CDD" id="cd12914">
    <property type="entry name" value="PDC1_DGC_like"/>
    <property type="match status" value="1"/>
</dbReference>
<keyword evidence="7" id="KW-0418">Kinase</keyword>
<dbReference type="InterPro" id="IPR001610">
    <property type="entry name" value="PAC"/>
</dbReference>
<dbReference type="EMBL" id="AP022853">
    <property type="protein sequence ID" value="BCB26607.1"/>
    <property type="molecule type" value="Genomic_DNA"/>
</dbReference>
<dbReference type="InterPro" id="IPR000014">
    <property type="entry name" value="PAS"/>
</dbReference>
<dbReference type="InterPro" id="IPR033479">
    <property type="entry name" value="dCache_1"/>
</dbReference>
<feature type="transmembrane region" description="Helical" evidence="13">
    <location>
        <begin position="575"/>
        <end position="599"/>
    </location>
</feature>
<dbReference type="Pfam" id="PF13426">
    <property type="entry name" value="PAS_9"/>
    <property type="match status" value="1"/>
</dbReference>
<evidence type="ECO:0000256" key="5">
    <source>
        <dbReference type="ARBA" id="ARBA00022692"/>
    </source>
</evidence>
<dbReference type="Gene3D" id="3.30.70.270">
    <property type="match status" value="1"/>
</dbReference>
<dbReference type="InterPro" id="IPR000700">
    <property type="entry name" value="PAS-assoc_C"/>
</dbReference>
<feature type="transmembrane region" description="Helical" evidence="13">
    <location>
        <begin position="59"/>
        <end position="83"/>
    </location>
</feature>
<dbReference type="GO" id="GO:0005886">
    <property type="term" value="C:plasma membrane"/>
    <property type="evidence" value="ECO:0007669"/>
    <property type="project" value="UniProtKB-SubCell"/>
</dbReference>
<feature type="transmembrane region" description="Helical" evidence="13">
    <location>
        <begin position="158"/>
        <end position="178"/>
    </location>
</feature>
<keyword evidence="8" id="KW-0067">ATP-binding</keyword>
<evidence type="ECO:0000259" key="17">
    <source>
        <dbReference type="PROSITE" id="PS50883"/>
    </source>
</evidence>
<dbReference type="SMART" id="SM00267">
    <property type="entry name" value="GGDEF"/>
    <property type="match status" value="1"/>
</dbReference>
<dbReference type="PROSITE" id="PS50887">
    <property type="entry name" value="GGDEF"/>
    <property type="match status" value="1"/>
</dbReference>
<dbReference type="InterPro" id="IPR029787">
    <property type="entry name" value="Nucleotide_cyclase"/>
</dbReference>
<feature type="domain" description="GGDEF" evidence="18">
    <location>
        <begin position="764"/>
        <end position="902"/>
    </location>
</feature>
<evidence type="ECO:0000256" key="8">
    <source>
        <dbReference type="ARBA" id="ARBA00022840"/>
    </source>
</evidence>
<gene>
    <name evidence="20" type="ORF">SKTS_14930</name>
</gene>
<dbReference type="FunFam" id="3.30.70.270:FF:000001">
    <property type="entry name" value="Diguanylate cyclase domain protein"/>
    <property type="match status" value="1"/>
</dbReference>
<keyword evidence="5 13" id="KW-0812">Transmembrane</keyword>
<evidence type="ECO:0000256" key="14">
    <source>
        <dbReference type="SAM" id="Coils"/>
    </source>
</evidence>
<evidence type="ECO:0000256" key="13">
    <source>
        <dbReference type="PROSITE-ProRule" id="PRU00244"/>
    </source>
</evidence>
<evidence type="ECO:0000256" key="11">
    <source>
        <dbReference type="ARBA" id="ARBA00023136"/>
    </source>
</evidence>
<dbReference type="NCBIfam" id="TIGR00254">
    <property type="entry name" value="GGDEF"/>
    <property type="match status" value="1"/>
</dbReference>
<dbReference type="SMART" id="SM00086">
    <property type="entry name" value="PAC"/>
    <property type="match status" value="2"/>
</dbReference>
<dbReference type="GO" id="GO:0071111">
    <property type="term" value="F:cyclic-guanylate-specific phosphodiesterase activity"/>
    <property type="evidence" value="ECO:0007669"/>
    <property type="project" value="UniProtKB-EC"/>
</dbReference>
<dbReference type="PROSITE" id="PS50113">
    <property type="entry name" value="PAC"/>
    <property type="match status" value="1"/>
</dbReference>
<dbReference type="PROSITE" id="PS50924">
    <property type="entry name" value="MHYT"/>
    <property type="match status" value="1"/>
</dbReference>
<dbReference type="SUPFAM" id="SSF103190">
    <property type="entry name" value="Sensory domain-like"/>
    <property type="match status" value="1"/>
</dbReference>
<dbReference type="InterPro" id="IPR005330">
    <property type="entry name" value="MHYT_dom"/>
</dbReference>
<dbReference type="GO" id="GO:0071732">
    <property type="term" value="P:cellular response to nitric oxide"/>
    <property type="evidence" value="ECO:0007669"/>
    <property type="project" value="UniProtKB-ARBA"/>
</dbReference>
<evidence type="ECO:0000259" key="19">
    <source>
        <dbReference type="PROSITE" id="PS50924"/>
    </source>
</evidence>
<evidence type="ECO:0000259" key="15">
    <source>
        <dbReference type="PROSITE" id="PS50112"/>
    </source>
</evidence>
<keyword evidence="3" id="KW-0597">Phosphoprotein</keyword>
<dbReference type="InterPro" id="IPR052155">
    <property type="entry name" value="Biofilm_reg_signaling"/>
</dbReference>
<keyword evidence="4" id="KW-0808">Transferase</keyword>
<dbReference type="NCBIfam" id="TIGR00229">
    <property type="entry name" value="sensory_box"/>
    <property type="match status" value="1"/>
</dbReference>
<feature type="transmembrane region" description="Helical" evidence="13">
    <location>
        <begin position="25"/>
        <end position="47"/>
    </location>
</feature>
<evidence type="ECO:0000313" key="20">
    <source>
        <dbReference type="EMBL" id="BCB26607.1"/>
    </source>
</evidence>
<sequence>MLNFLHLVIVPPESSVLYTGNYDPVLVGLSIAVAIFASYASLLVSQYVSTTTKATIRRLWVVVGGLCLGIGIWAMHFVGMLAFSLPCASSYDATITFLSTVPGILASTLAIKIISRREISHLRLATGGLLIGAGIGAMHYSGMAAMRLNGLIRYDIKLFLLSILVAIVLAMLALWIRFRLQSLQARWNTLVTIVSAVVLGLAVSGMHYTAMAAAYFIRGDAPSIVDPGMSPTFLAAVVLASTCVIIVVTIAATYVGRPNLLTFGRSYKLIGLLILGWAAIAWMSADYYYNRLTSNLYQQELQLARQQAENVANNIDESLQLLKGVSLVFSRDEDTRLVLRRFGTDVAPSASAYEERKQRWTQDETLGALNGSLAIAAANLGADNIFILNAAGDCVAAANAGKPGSPIGSNFADRAYFPLAREGKRGHQYAVGRTTNIPGLFYSSPVFEKGRFLGVVVVKRDITNFASQTNQANAFIADANGVIVLAPDRRFEFRTLPDATVEKLSEETRVNQYKRSELEPFLIRPWAKGRYPSALLIGDSKLPLVLGSRNLPEDAITIYVPRSLGELLRLETEKFWLFILLAGAGGMLIVAASAVVFYLRESLQVDADLRVAATAFEAQECMVITDPEHVILRVNRAFTDITGYFPEDAIGRKMSLLKSGRHSPAFYAAMWDSTQLGGSWQGEIWNRRKNGEVFPGWLTITAVVGGDGNITHFVGTLTDITARKAAEEEIELLAFYDPLTRLPNRRLLIDRLQQALVSSSRSGLSGALLFIDLDNFKTLNDTLGHDIGDLLLKKVAERLTASVREGDTVSRLGGDEFVVMLEDLSANPEEAATLAESVGEKILAALNHSYQLAGHEHRSTPSIGVTLFAGQRETVDELLKRADLAMYQAKAAGRNTLRFFDPDMQAAVTARALMEEDLRQGLQNNEFFLCYQPQVDVYGRMTGAEALLRWQHPRRGLVPPAEFIPLAEETGLILPIGHWVLSTACTQLLAWASSPEMAHLTLAVNVSARQFRHADFVEQVLAVLDHTGANPLKLKLELTESLLLDDVEDIIAKMTALKAHGVGFSLDDFGTGYSSLSYLKRLPLDQLKIDQSFVRDVLTDPDDAAIARTIVALAQSLRLDVIAEGVETGEQRDFLERNGCLAYQGYLFSRPLPLEAFERFQRGAEWEAQSSLPLQGEG</sequence>
<dbReference type="FunFam" id="3.20.20.450:FF:000001">
    <property type="entry name" value="Cyclic di-GMP phosphodiesterase yahA"/>
    <property type="match status" value="1"/>
</dbReference>
<feature type="coiled-coil region" evidence="14">
    <location>
        <begin position="289"/>
        <end position="321"/>
    </location>
</feature>
<dbReference type="Proteomes" id="UP000502260">
    <property type="component" value="Chromosome"/>
</dbReference>
<name>A0A6F8VBW7_9PROT</name>
<reference evidence="21" key="1">
    <citation type="submission" date="2020-03" db="EMBL/GenBank/DDBJ databases">
        <title>Complete genome sequence of sulfur-oxidizing bacterium skT11.</title>
        <authorList>
            <person name="Kanda M."/>
            <person name="Kojima H."/>
            <person name="Fukui M."/>
        </authorList>
    </citation>
    <scope>NUCLEOTIDE SEQUENCE [LARGE SCALE GENOMIC DNA]</scope>
    <source>
        <strain evidence="21">skT11</strain>
    </source>
</reference>
<feature type="transmembrane region" description="Helical" evidence="13">
    <location>
        <begin position="190"/>
        <end position="217"/>
    </location>
</feature>
<dbReference type="PROSITE" id="PS50112">
    <property type="entry name" value="PAS"/>
    <property type="match status" value="1"/>
</dbReference>
<organism evidence="20 21">
    <name type="scientific">Sulfurimicrobium lacus</name>
    <dbReference type="NCBI Taxonomy" id="2715678"/>
    <lineage>
        <taxon>Bacteria</taxon>
        <taxon>Pseudomonadati</taxon>
        <taxon>Pseudomonadota</taxon>
        <taxon>Betaproteobacteria</taxon>
        <taxon>Nitrosomonadales</taxon>
        <taxon>Sulfuricellaceae</taxon>
        <taxon>Sulfurimicrobium</taxon>
    </lineage>
</organism>
<keyword evidence="21" id="KW-1185">Reference proteome</keyword>
<dbReference type="GO" id="GO:0005524">
    <property type="term" value="F:ATP binding"/>
    <property type="evidence" value="ECO:0007669"/>
    <property type="project" value="UniProtKB-KW"/>
</dbReference>
<dbReference type="Gene3D" id="3.30.450.20">
    <property type="entry name" value="PAS domain"/>
    <property type="match status" value="3"/>
</dbReference>
<dbReference type="RefSeq" id="WP_173062641.1">
    <property type="nucleotide sequence ID" value="NZ_AP022853.1"/>
</dbReference>
<dbReference type="Pfam" id="PF03707">
    <property type="entry name" value="MHYT"/>
    <property type="match status" value="2"/>
</dbReference>
<evidence type="ECO:0000256" key="3">
    <source>
        <dbReference type="ARBA" id="ARBA00022553"/>
    </source>
</evidence>
<protein>
    <recommendedName>
        <fullName evidence="22">Bifunctional diguanylate cyclase/phosphodiesterase</fullName>
    </recommendedName>
</protein>
<feature type="transmembrane region" description="Helical" evidence="13">
    <location>
        <begin position="95"/>
        <end position="115"/>
    </location>
</feature>
<dbReference type="SUPFAM" id="SSF55073">
    <property type="entry name" value="Nucleotide cyclase"/>
    <property type="match status" value="1"/>
</dbReference>
<keyword evidence="6" id="KW-0547">Nucleotide-binding</keyword>
<dbReference type="GO" id="GO:0000160">
    <property type="term" value="P:phosphorelay signal transduction system"/>
    <property type="evidence" value="ECO:0007669"/>
    <property type="project" value="UniProtKB-KW"/>
</dbReference>
<dbReference type="Gene3D" id="3.20.20.450">
    <property type="entry name" value="EAL domain"/>
    <property type="match status" value="1"/>
</dbReference>
<dbReference type="InterPro" id="IPR001633">
    <property type="entry name" value="EAL_dom"/>
</dbReference>
<feature type="domain" description="EAL" evidence="17">
    <location>
        <begin position="911"/>
        <end position="1165"/>
    </location>
</feature>
<dbReference type="SUPFAM" id="SSF141868">
    <property type="entry name" value="EAL domain-like"/>
    <property type="match status" value="1"/>
</dbReference>
<dbReference type="Pfam" id="PF02743">
    <property type="entry name" value="dCache_1"/>
    <property type="match status" value="1"/>
</dbReference>
<evidence type="ECO:0000313" key="21">
    <source>
        <dbReference type="Proteomes" id="UP000502260"/>
    </source>
</evidence>
<dbReference type="GO" id="GO:0016301">
    <property type="term" value="F:kinase activity"/>
    <property type="evidence" value="ECO:0007669"/>
    <property type="project" value="UniProtKB-KW"/>
</dbReference>
<dbReference type="InterPro" id="IPR029151">
    <property type="entry name" value="Sensor-like_sf"/>
</dbReference>
<evidence type="ECO:0000256" key="2">
    <source>
        <dbReference type="ARBA" id="ARBA00022475"/>
    </source>
</evidence>
<dbReference type="CDD" id="cd01948">
    <property type="entry name" value="EAL"/>
    <property type="match status" value="1"/>
</dbReference>
<evidence type="ECO:0000259" key="18">
    <source>
        <dbReference type="PROSITE" id="PS50887"/>
    </source>
</evidence>
<keyword evidence="2" id="KW-1003">Cell membrane</keyword>
<dbReference type="InterPro" id="IPR035965">
    <property type="entry name" value="PAS-like_dom_sf"/>
</dbReference>
<evidence type="ECO:0000256" key="6">
    <source>
        <dbReference type="ARBA" id="ARBA00022741"/>
    </source>
</evidence>
<feature type="transmembrane region" description="Helical" evidence="13">
    <location>
        <begin position="267"/>
        <end position="289"/>
    </location>
</feature>
<dbReference type="PROSITE" id="PS50883">
    <property type="entry name" value="EAL"/>
    <property type="match status" value="1"/>
</dbReference>
<dbReference type="PANTHER" id="PTHR44757">
    <property type="entry name" value="DIGUANYLATE CYCLASE DGCP"/>
    <property type="match status" value="1"/>
</dbReference>
<dbReference type="InterPro" id="IPR035919">
    <property type="entry name" value="EAL_sf"/>
</dbReference>
<dbReference type="CDD" id="cd01949">
    <property type="entry name" value="GGDEF"/>
    <property type="match status" value="1"/>
</dbReference>
<evidence type="ECO:0000256" key="1">
    <source>
        <dbReference type="ARBA" id="ARBA00004651"/>
    </source>
</evidence>
<feature type="domain" description="MHYT" evidence="19">
    <location>
        <begin position="22"/>
        <end position="217"/>
    </location>
</feature>
<evidence type="ECO:0000256" key="7">
    <source>
        <dbReference type="ARBA" id="ARBA00022777"/>
    </source>
</evidence>
<comment type="catalytic activity">
    <reaction evidence="12">
        <text>3',3'-c-di-GMP + H2O = 5'-phosphoguanylyl(3'-&gt;5')guanosine + H(+)</text>
        <dbReference type="Rhea" id="RHEA:24902"/>
        <dbReference type="ChEBI" id="CHEBI:15377"/>
        <dbReference type="ChEBI" id="CHEBI:15378"/>
        <dbReference type="ChEBI" id="CHEBI:58754"/>
        <dbReference type="ChEBI" id="CHEBI:58805"/>
        <dbReference type="EC" id="3.1.4.52"/>
    </reaction>
    <physiologicalReaction direction="left-to-right" evidence="12">
        <dbReference type="Rhea" id="RHEA:24903"/>
    </physiologicalReaction>
</comment>
<feature type="transmembrane region" description="Helical" evidence="13">
    <location>
        <begin position="233"/>
        <end position="255"/>
    </location>
</feature>
<dbReference type="InterPro" id="IPR000160">
    <property type="entry name" value="GGDEF_dom"/>
</dbReference>
<dbReference type="Pfam" id="PF00990">
    <property type="entry name" value="GGDEF"/>
    <property type="match status" value="1"/>
</dbReference>
<proteinExistence type="predicted"/>
<evidence type="ECO:0000256" key="10">
    <source>
        <dbReference type="ARBA" id="ARBA00023012"/>
    </source>
</evidence>
<feature type="transmembrane region" description="Helical" evidence="13">
    <location>
        <begin position="127"/>
        <end position="146"/>
    </location>
</feature>